<gene>
    <name evidence="12" type="ORF">N7498_001984</name>
    <name evidence="13" type="ORF">N7498_002009</name>
</gene>
<feature type="region of interest" description="Disordered" evidence="10">
    <location>
        <begin position="37"/>
        <end position="58"/>
    </location>
</feature>
<dbReference type="AlphaFoldDB" id="A0A9W9N972"/>
<evidence type="ECO:0000259" key="11">
    <source>
        <dbReference type="PROSITE" id="PS50808"/>
    </source>
</evidence>
<accession>A0A9W9N972</accession>
<dbReference type="Pfam" id="PF05699">
    <property type="entry name" value="Dimer_Tnp_hAT"/>
    <property type="match status" value="1"/>
</dbReference>
<dbReference type="GO" id="GO:0046983">
    <property type="term" value="F:protein dimerization activity"/>
    <property type="evidence" value="ECO:0007669"/>
    <property type="project" value="InterPro"/>
</dbReference>
<name>A0A9W9N972_9EURO</name>
<protein>
    <recommendedName>
        <fullName evidence="11">BED-type domain-containing protein</fullName>
    </recommendedName>
</protein>
<keyword evidence="8" id="KW-0539">Nucleus</keyword>
<evidence type="ECO:0000256" key="1">
    <source>
        <dbReference type="ARBA" id="ARBA00004123"/>
    </source>
</evidence>
<comment type="caution">
    <text evidence="12">The sequence shown here is derived from an EMBL/GenBank/DDBJ whole genome shotgun (WGS) entry which is preliminary data.</text>
</comment>
<dbReference type="RefSeq" id="XP_058311390.1">
    <property type="nucleotide sequence ID" value="XM_058449046.1"/>
</dbReference>
<keyword evidence="14" id="KW-1185">Reference proteome</keyword>
<evidence type="ECO:0000256" key="6">
    <source>
        <dbReference type="ARBA" id="ARBA00023125"/>
    </source>
</evidence>
<keyword evidence="4" id="KW-0862">Zinc</keyword>
<keyword evidence="7" id="KW-0804">Transcription</keyword>
<dbReference type="InterPro" id="IPR003656">
    <property type="entry name" value="Znf_BED"/>
</dbReference>
<feature type="region of interest" description="Disordered" evidence="10">
    <location>
        <begin position="783"/>
        <end position="864"/>
    </location>
</feature>
<proteinExistence type="predicted"/>
<dbReference type="GO" id="GO:0008270">
    <property type="term" value="F:zinc ion binding"/>
    <property type="evidence" value="ECO:0007669"/>
    <property type="project" value="UniProtKB-KW"/>
</dbReference>
<dbReference type="OrthoDB" id="2677621at2759"/>
<keyword evidence="3 9" id="KW-0863">Zinc-finger</keyword>
<organism evidence="12 14">
    <name type="scientific">Penicillium cinerascens</name>
    <dbReference type="NCBI Taxonomy" id="70096"/>
    <lineage>
        <taxon>Eukaryota</taxon>
        <taxon>Fungi</taxon>
        <taxon>Dikarya</taxon>
        <taxon>Ascomycota</taxon>
        <taxon>Pezizomycotina</taxon>
        <taxon>Eurotiomycetes</taxon>
        <taxon>Eurotiomycetidae</taxon>
        <taxon>Eurotiales</taxon>
        <taxon>Aspergillaceae</taxon>
        <taxon>Penicillium</taxon>
    </lineage>
</organism>
<dbReference type="GO" id="GO:0005634">
    <property type="term" value="C:nucleus"/>
    <property type="evidence" value="ECO:0007669"/>
    <property type="project" value="UniProtKB-SubCell"/>
</dbReference>
<dbReference type="GeneID" id="83176347"/>
<reference evidence="12" key="2">
    <citation type="journal article" date="2023" name="IMA Fungus">
        <title>Comparative genomic study of the Penicillium genus elucidates a diverse pangenome and 15 lateral gene transfer events.</title>
        <authorList>
            <person name="Petersen C."/>
            <person name="Sorensen T."/>
            <person name="Nielsen M.R."/>
            <person name="Sondergaard T.E."/>
            <person name="Sorensen J.L."/>
            <person name="Fitzpatrick D.A."/>
            <person name="Frisvad J.C."/>
            <person name="Nielsen K.L."/>
        </authorList>
    </citation>
    <scope>NUCLEOTIDE SEQUENCE</scope>
    <source>
        <strain evidence="12">IBT 15544</strain>
    </source>
</reference>
<evidence type="ECO:0000313" key="12">
    <source>
        <dbReference type="EMBL" id="KAJ5215577.1"/>
    </source>
</evidence>
<comment type="subcellular location">
    <subcellularLocation>
        <location evidence="1">Nucleus</location>
    </subcellularLocation>
</comment>
<dbReference type="SMART" id="SM00614">
    <property type="entry name" value="ZnF_BED"/>
    <property type="match status" value="1"/>
</dbReference>
<evidence type="ECO:0000256" key="9">
    <source>
        <dbReference type="PROSITE-ProRule" id="PRU00027"/>
    </source>
</evidence>
<evidence type="ECO:0000313" key="13">
    <source>
        <dbReference type="EMBL" id="KAJ5215602.1"/>
    </source>
</evidence>
<dbReference type="InterPro" id="IPR052035">
    <property type="entry name" value="ZnF_BED_domain_contain"/>
</dbReference>
<dbReference type="Proteomes" id="UP001150904">
    <property type="component" value="Unassembled WGS sequence"/>
</dbReference>
<dbReference type="EMBL" id="JAPQKR010000005">
    <property type="protein sequence ID" value="KAJ5215577.1"/>
    <property type="molecule type" value="Genomic_DNA"/>
</dbReference>
<keyword evidence="6" id="KW-0238">DNA-binding</keyword>
<evidence type="ECO:0000256" key="5">
    <source>
        <dbReference type="ARBA" id="ARBA00023015"/>
    </source>
</evidence>
<dbReference type="InterPro" id="IPR012337">
    <property type="entry name" value="RNaseH-like_sf"/>
</dbReference>
<keyword evidence="5" id="KW-0805">Transcription regulation</keyword>
<feature type="domain" description="BED-type" evidence="11">
    <location>
        <begin position="112"/>
        <end position="174"/>
    </location>
</feature>
<keyword evidence="2" id="KW-0479">Metal-binding</keyword>
<feature type="compositionally biased region" description="Basic and acidic residues" evidence="10">
    <location>
        <begin position="852"/>
        <end position="864"/>
    </location>
</feature>
<dbReference type="PANTHER" id="PTHR46481">
    <property type="entry name" value="ZINC FINGER BED DOMAIN-CONTAINING PROTEIN 4"/>
    <property type="match status" value="1"/>
</dbReference>
<reference evidence="12" key="1">
    <citation type="submission" date="2022-12" db="EMBL/GenBank/DDBJ databases">
        <authorList>
            <person name="Petersen C."/>
        </authorList>
    </citation>
    <scope>NUCLEOTIDE SEQUENCE</scope>
    <source>
        <strain evidence="12">IBT 15544</strain>
    </source>
</reference>
<feature type="compositionally biased region" description="Polar residues" evidence="10">
    <location>
        <begin position="37"/>
        <end position="47"/>
    </location>
</feature>
<evidence type="ECO:0000313" key="14">
    <source>
        <dbReference type="Proteomes" id="UP001150904"/>
    </source>
</evidence>
<dbReference type="SUPFAM" id="SSF53098">
    <property type="entry name" value="Ribonuclease H-like"/>
    <property type="match status" value="1"/>
</dbReference>
<sequence length="864" mass="99397">MSQSQASQFSDTYPSSIFEDNSLDNLSYLPSDGTTSFTPDSLFQQTPNPTPDGGFARPLISPPIPQTLERVGPTAKQKPFILWTEEMNDEFCGWWLMTEFGSQMKRNVFEKRRQADCWNHFHQVATIQDGSPKVMCKVCGQVIIHPAVGNRGTSSLNKHVREGVNCRRSKPSQDIRKLLQSGGSHSRQPESFTLKEFDESVISLITELRLPFQFVEHPRFHKLVQLASLAPSPPRILSAYLVRQKVQAKVIERQKSLLQMLPSGAKLSIALDCWTSPFRQAFMAITGYFIDIDWHYREILLGFEPLHGSHKGSDLSVVLLDLLRKHQIEDRVLTMTTDNASNNTTLHDSINEALDTLALPDGTPIVRIPCMAHVIQLSLNELLGKMEAIPKNDREEIEWTETEARSEAQRENKDIVLTLNKVRRLAVWVNRSPQRREQFLELQPKEPRLVLMQDVKTRWNSTFLMLQRAKKLQTICDKYCTECGLSDLVLTHNEWKQIDYLLSITQPFFNFTSVLSKTKDVTIHIVFSIYNQLFDHLEKSTTQLRRKKARWQMTMQTALEYATQKLRHYYAETDQAYGDLYAIATIMAPQNKLDFFSGKDWRGPYRKEYRESLEKYLEPYKQRHLETQPTSHGVSSAEQFSIVDQMGDRQKVQGSEINQDDELTQYLGSGTRKINPCVFWKSNQCEFPALASLARDVLSVPATGSGVERLFNTARDICHYRRGSLKSTTIQDLMMYLCTLRFDIESEQHTFIEEYLTAQEMQVVKEKKKTERLDDDMFDLISDTEEDPSAKTQPSQPPSRVALGKRPLRDNTTLIELGDEDEEDQIPLPDNSNLQDEGGTQRRTSGRVTKRSKWDDGEWEYIKP</sequence>
<evidence type="ECO:0000256" key="7">
    <source>
        <dbReference type="ARBA" id="ARBA00023163"/>
    </source>
</evidence>
<dbReference type="GO" id="GO:0003677">
    <property type="term" value="F:DNA binding"/>
    <property type="evidence" value="ECO:0007669"/>
    <property type="project" value="UniProtKB-KW"/>
</dbReference>
<dbReference type="EMBL" id="JAPQKR010000005">
    <property type="protein sequence ID" value="KAJ5215602.1"/>
    <property type="molecule type" value="Genomic_DNA"/>
</dbReference>
<evidence type="ECO:0000256" key="4">
    <source>
        <dbReference type="ARBA" id="ARBA00022833"/>
    </source>
</evidence>
<dbReference type="PROSITE" id="PS50808">
    <property type="entry name" value="ZF_BED"/>
    <property type="match status" value="1"/>
</dbReference>
<evidence type="ECO:0000256" key="10">
    <source>
        <dbReference type="SAM" id="MobiDB-lite"/>
    </source>
</evidence>
<evidence type="ECO:0000256" key="8">
    <source>
        <dbReference type="ARBA" id="ARBA00023242"/>
    </source>
</evidence>
<dbReference type="InterPro" id="IPR008906">
    <property type="entry name" value="HATC_C_dom"/>
</dbReference>
<evidence type="ECO:0000256" key="2">
    <source>
        <dbReference type="ARBA" id="ARBA00022723"/>
    </source>
</evidence>
<evidence type="ECO:0000256" key="3">
    <source>
        <dbReference type="ARBA" id="ARBA00022771"/>
    </source>
</evidence>
<dbReference type="PANTHER" id="PTHR46481:SF10">
    <property type="entry name" value="ZINC FINGER BED DOMAIN-CONTAINING PROTEIN 39"/>
    <property type="match status" value="1"/>
</dbReference>